<accession>A0ABN8BVS2</accession>
<protein>
    <recommendedName>
        <fullName evidence="5">Protein kinase domain-containing protein</fullName>
    </recommendedName>
</protein>
<dbReference type="SMART" id="SM00220">
    <property type="entry name" value="S_TKc"/>
    <property type="match status" value="1"/>
</dbReference>
<evidence type="ECO:0000259" key="5">
    <source>
        <dbReference type="PROSITE" id="PS50011"/>
    </source>
</evidence>
<reference evidence="6 7" key="1">
    <citation type="submission" date="2021-11" db="EMBL/GenBank/DDBJ databases">
        <authorList>
            <person name="Islam A."/>
            <person name="Islam S."/>
            <person name="Flora M.S."/>
            <person name="Rahman M."/>
            <person name="Ziaur R.M."/>
            <person name="Epstein J.H."/>
            <person name="Hassan M."/>
            <person name="Klassen M."/>
            <person name="Woodard K."/>
            <person name="Webb A."/>
            <person name="Webby R.J."/>
            <person name="El Zowalaty M.E."/>
        </authorList>
    </citation>
    <scope>NUCLEOTIDE SEQUENCE [LARGE SCALE GENOMIC DNA]</scope>
    <source>
        <strain evidence="6">Pf1</strain>
    </source>
</reference>
<feature type="region of interest" description="Disordered" evidence="3">
    <location>
        <begin position="62"/>
        <end position="253"/>
    </location>
</feature>
<dbReference type="PROSITE" id="PS50011">
    <property type="entry name" value="PROTEIN_KINASE_DOM"/>
    <property type="match status" value="1"/>
</dbReference>
<keyword evidence="4" id="KW-0812">Transmembrane</keyword>
<feature type="compositionally biased region" description="Low complexity" evidence="3">
    <location>
        <begin position="62"/>
        <end position="75"/>
    </location>
</feature>
<keyword evidence="7" id="KW-1185">Reference proteome</keyword>
<dbReference type="InterPro" id="IPR051681">
    <property type="entry name" value="Ser/Thr_Kinases-Pseudokinases"/>
</dbReference>
<evidence type="ECO:0000256" key="3">
    <source>
        <dbReference type="SAM" id="MobiDB-lite"/>
    </source>
</evidence>
<dbReference type="InterPro" id="IPR000719">
    <property type="entry name" value="Prot_kinase_dom"/>
</dbReference>
<feature type="compositionally biased region" description="Polar residues" evidence="3">
    <location>
        <begin position="91"/>
        <end position="109"/>
    </location>
</feature>
<dbReference type="CDD" id="cd13999">
    <property type="entry name" value="STKc_MAP3K-like"/>
    <property type="match status" value="1"/>
</dbReference>
<dbReference type="InterPro" id="IPR032675">
    <property type="entry name" value="LRR_dom_sf"/>
</dbReference>
<dbReference type="SUPFAM" id="SSF52058">
    <property type="entry name" value="L domain-like"/>
    <property type="match status" value="1"/>
</dbReference>
<dbReference type="InterPro" id="IPR011009">
    <property type="entry name" value="Kinase-like_dom_sf"/>
</dbReference>
<dbReference type="InterPro" id="IPR008271">
    <property type="entry name" value="Ser/Thr_kinase_AS"/>
</dbReference>
<keyword evidence="4" id="KW-0472">Membrane</keyword>
<proteinExistence type="predicted"/>
<evidence type="ECO:0000256" key="1">
    <source>
        <dbReference type="ARBA" id="ARBA00022614"/>
    </source>
</evidence>
<feature type="compositionally biased region" description="Low complexity" evidence="3">
    <location>
        <begin position="231"/>
        <end position="252"/>
    </location>
</feature>
<dbReference type="InterPro" id="IPR001611">
    <property type="entry name" value="Leu-rich_rpt"/>
</dbReference>
<sequence>MVSLRGHSISSRVLTRKNVKTGTTSLMPSLVTATKKTSSNKGAVTTVTTTTTTVTALNASNSTTSNTTGLANSATDESAGKVTTTTITTTQSENGSSPVTTITPDNGVNSTSTTTTLSGATTVTSKTDSETNRSVSNSTLSQLTNAGGSSAAPSHRTSSAAAPLVSTSTSSTPSSAEETNEGTSASSTNTGSTATTSSISTRGTETNRKTSAGTGSTSSYSSNVDLATPGTSTTTSTTASTTSSNGSNGSATIIDNTKASSTVTESLATSTATLSDTSPATPSSSGYMTTSSSRSSNLSSSDSLKEWFTSRIRAHETQLVVSANSSAMTTGASYRVCNGLSALITRSNIESPNGGCPDELTALNASCTCLTGYNATASSWAFHVTTESQNFSTSATRRSLTKSSSNELAINTIRPIWVPSSLKTLEIVSTDDSPAEITFIDENREASNFSLTLVRSVNNSTQISTLSLIKLDLNAVAAATKSDFVPVTVTNLTLRNCNISTLGSRFTRTWGGLQYLDLSSNNLDTEFVGGANLKELNLSHNALSVLPFESLSSSGLEVLYIQGNDINDFNVSQDQFEQIQALTALKVDTPSFLSTCQGGAWQSAHGTAFCVLSASMAAAPDPPQSLGSTGDGDNNGLGLLAYWIIAGAITVFFVLLLVTWQRRRYSRESDISSIVSPETTEPVTPQYNVNHAFGDALNHDNVIAAVGTARTVVAAQAYPGYGRSHGNSVDSDDSTAMSVTLATDKVLASCRLDYGELILGCCVSRGGFGLVFVGSYRGRQVAVKKIRNERDVGREQVEQCVREISLISGLSHPRIVEFIGACWTIPAELSAVTELMERGDLRDVTRRFKRRGYRLSWESHKTDIALHIAEALTYLHGLTPTVIHRDLKAKNVMLNADMEAKLSDFGIARERSAYDGSEHMTVGIGTSFWIAPEVLLGHDYDERADIYSFGVVLSEIDTDDYPYWNAQHPPQGKAQENEILRLVARGTKRPAFSDDCPPAILELAARCLRTDPEERPSAFEIVLYLQQLARDRHSSASFSSMVRAETAFSGINTSAPAVTTPADTIVNLRSTVQTIQKTQEMASSLATVTHAPGKRSTTTTKNVSSNVTTISRSTAVKALAPGREVEVFSRQVTQPVACTKLSAHGKKLRRNGPGNTSSISEHATITGSIENVRLNQSYVGARRFSPGSQEAKLVTTSTRPIYPNLSSKPTKPVILKLGKNGFVWRFEHQFQALARKSSINA</sequence>
<organism evidence="6 7">
    <name type="scientific">Peronospora farinosa</name>
    <dbReference type="NCBI Taxonomy" id="134698"/>
    <lineage>
        <taxon>Eukaryota</taxon>
        <taxon>Sar</taxon>
        <taxon>Stramenopiles</taxon>
        <taxon>Oomycota</taxon>
        <taxon>Peronosporomycetes</taxon>
        <taxon>Peronosporales</taxon>
        <taxon>Peronosporaceae</taxon>
        <taxon>Peronospora</taxon>
    </lineage>
</organism>
<dbReference type="Pfam" id="PF00069">
    <property type="entry name" value="Pkinase"/>
    <property type="match status" value="1"/>
</dbReference>
<feature type="region of interest" description="Disordered" evidence="3">
    <location>
        <begin position="269"/>
        <end position="300"/>
    </location>
</feature>
<keyword evidence="2" id="KW-0677">Repeat</keyword>
<dbReference type="Proteomes" id="UP001157938">
    <property type="component" value="Unassembled WGS sequence"/>
</dbReference>
<dbReference type="PANTHER" id="PTHR44329">
    <property type="entry name" value="SERINE/THREONINE-PROTEIN KINASE TNNI3K-RELATED"/>
    <property type="match status" value="1"/>
</dbReference>
<evidence type="ECO:0000313" key="6">
    <source>
        <dbReference type="EMBL" id="CAH0484981.1"/>
    </source>
</evidence>
<dbReference type="Pfam" id="PF13855">
    <property type="entry name" value="LRR_8"/>
    <property type="match status" value="1"/>
</dbReference>
<feature type="transmembrane region" description="Helical" evidence="4">
    <location>
        <begin position="640"/>
        <end position="660"/>
    </location>
</feature>
<evidence type="ECO:0000256" key="2">
    <source>
        <dbReference type="ARBA" id="ARBA00022737"/>
    </source>
</evidence>
<feature type="domain" description="Protein kinase" evidence="5">
    <location>
        <begin position="757"/>
        <end position="1029"/>
    </location>
</feature>
<feature type="compositionally biased region" description="Polar residues" evidence="3">
    <location>
        <begin position="132"/>
        <end position="156"/>
    </location>
</feature>
<dbReference type="PROSITE" id="PS00108">
    <property type="entry name" value="PROTEIN_KINASE_ST"/>
    <property type="match status" value="1"/>
</dbReference>
<dbReference type="Gene3D" id="3.30.200.20">
    <property type="entry name" value="Phosphorylase Kinase, domain 1"/>
    <property type="match status" value="1"/>
</dbReference>
<dbReference type="Gene3D" id="3.80.10.10">
    <property type="entry name" value="Ribonuclease Inhibitor"/>
    <property type="match status" value="1"/>
</dbReference>
<evidence type="ECO:0000256" key="4">
    <source>
        <dbReference type="SAM" id="Phobius"/>
    </source>
</evidence>
<dbReference type="Gene3D" id="1.10.510.10">
    <property type="entry name" value="Transferase(Phosphotransferase) domain 1"/>
    <property type="match status" value="1"/>
</dbReference>
<comment type="caution">
    <text evidence="6">The sequence shown here is derived from an EMBL/GenBank/DDBJ whole genome shotgun (WGS) entry which is preliminary data.</text>
</comment>
<dbReference type="SUPFAM" id="SSF56112">
    <property type="entry name" value="Protein kinase-like (PK-like)"/>
    <property type="match status" value="1"/>
</dbReference>
<evidence type="ECO:0000313" key="7">
    <source>
        <dbReference type="Proteomes" id="UP001157938"/>
    </source>
</evidence>
<keyword evidence="1" id="KW-0433">Leucine-rich repeat</keyword>
<dbReference type="PROSITE" id="PS51450">
    <property type="entry name" value="LRR"/>
    <property type="match status" value="1"/>
</dbReference>
<feature type="compositionally biased region" description="Low complexity" evidence="3">
    <location>
        <begin position="110"/>
        <end position="126"/>
    </location>
</feature>
<dbReference type="EMBL" id="CAKLBC010000143">
    <property type="protein sequence ID" value="CAH0484981.1"/>
    <property type="molecule type" value="Genomic_DNA"/>
</dbReference>
<keyword evidence="4" id="KW-1133">Transmembrane helix</keyword>
<gene>
    <name evidence="6" type="ORF">PFR001_LOCUS714</name>
</gene>
<dbReference type="PANTHER" id="PTHR44329:SF214">
    <property type="entry name" value="PROTEIN KINASE DOMAIN-CONTAINING PROTEIN"/>
    <property type="match status" value="1"/>
</dbReference>
<name>A0ABN8BVS2_9STRA</name>
<feature type="compositionally biased region" description="Low complexity" evidence="3">
    <location>
        <begin position="157"/>
        <end position="222"/>
    </location>
</feature>